<keyword evidence="2" id="KW-1185">Reference proteome</keyword>
<evidence type="ECO:0000313" key="1">
    <source>
        <dbReference type="EMBL" id="GBN32780.1"/>
    </source>
</evidence>
<gene>
    <name evidence="1" type="ORF">AVEN_85762_1</name>
</gene>
<dbReference type="AlphaFoldDB" id="A0A4Y2N2G8"/>
<evidence type="ECO:0000313" key="2">
    <source>
        <dbReference type="Proteomes" id="UP000499080"/>
    </source>
</evidence>
<organism evidence="1 2">
    <name type="scientific">Araneus ventricosus</name>
    <name type="common">Orbweaver spider</name>
    <name type="synonym">Epeira ventricosa</name>
    <dbReference type="NCBI Taxonomy" id="182803"/>
    <lineage>
        <taxon>Eukaryota</taxon>
        <taxon>Metazoa</taxon>
        <taxon>Ecdysozoa</taxon>
        <taxon>Arthropoda</taxon>
        <taxon>Chelicerata</taxon>
        <taxon>Arachnida</taxon>
        <taxon>Araneae</taxon>
        <taxon>Araneomorphae</taxon>
        <taxon>Entelegynae</taxon>
        <taxon>Araneoidea</taxon>
        <taxon>Araneidae</taxon>
        <taxon>Araneus</taxon>
    </lineage>
</organism>
<comment type="caution">
    <text evidence="1">The sequence shown here is derived from an EMBL/GenBank/DDBJ whole genome shotgun (WGS) entry which is preliminary data.</text>
</comment>
<protein>
    <submittedName>
        <fullName evidence="1">Uncharacterized protein</fullName>
    </submittedName>
</protein>
<dbReference type="Proteomes" id="UP000499080">
    <property type="component" value="Unassembled WGS sequence"/>
</dbReference>
<name>A0A4Y2N2G8_ARAVE</name>
<reference evidence="1 2" key="1">
    <citation type="journal article" date="2019" name="Sci. Rep.">
        <title>Orb-weaving spider Araneus ventricosus genome elucidates the spidroin gene catalogue.</title>
        <authorList>
            <person name="Kono N."/>
            <person name="Nakamura H."/>
            <person name="Ohtoshi R."/>
            <person name="Moran D.A.P."/>
            <person name="Shinohara A."/>
            <person name="Yoshida Y."/>
            <person name="Fujiwara M."/>
            <person name="Mori M."/>
            <person name="Tomita M."/>
            <person name="Arakawa K."/>
        </authorList>
    </citation>
    <scope>NUCLEOTIDE SEQUENCE [LARGE SCALE GENOMIC DNA]</scope>
</reference>
<dbReference type="EMBL" id="BGPR01008288">
    <property type="protein sequence ID" value="GBN32780.1"/>
    <property type="molecule type" value="Genomic_DNA"/>
</dbReference>
<accession>A0A4Y2N2G8</accession>
<proteinExistence type="predicted"/>
<sequence>MFHQILSLSLLHQKATLEHYYKFEKSIAIIYDRVGKGIWEIFLKILPIQLSFPESKTLQPVYRAQLQSSMHAPERRYPEISSVFAYEERIYLKCSFLVKKTKRNGNTLRDILFQ</sequence>